<dbReference type="InterPro" id="IPR036513">
    <property type="entry name" value="STAS_dom_sf"/>
</dbReference>
<name>A0ABN9FQL9_9NEOB</name>
<comment type="caution">
    <text evidence="2">The sequence shown here is derived from an EMBL/GenBank/DDBJ whole genome shotgun (WGS) entry which is preliminary data.</text>
</comment>
<accession>A0ABN9FQL9</accession>
<dbReference type="Gene3D" id="3.30.750.24">
    <property type="entry name" value="STAS domain"/>
    <property type="match status" value="1"/>
</dbReference>
<keyword evidence="1" id="KW-0812">Transmembrane</keyword>
<keyword evidence="1" id="KW-0472">Membrane</keyword>
<keyword evidence="1" id="KW-1133">Transmembrane helix</keyword>
<keyword evidence="3" id="KW-1185">Reference proteome</keyword>
<feature type="transmembrane region" description="Helical" evidence="1">
    <location>
        <begin position="20"/>
        <end position="45"/>
    </location>
</feature>
<dbReference type="InterPro" id="IPR001902">
    <property type="entry name" value="SLC26A/SulP_fam"/>
</dbReference>
<dbReference type="PANTHER" id="PTHR11814">
    <property type="entry name" value="SULFATE TRANSPORTER"/>
    <property type="match status" value="1"/>
</dbReference>
<protein>
    <submittedName>
        <fullName evidence="2">Uncharacterized protein</fullName>
    </submittedName>
</protein>
<evidence type="ECO:0000313" key="2">
    <source>
        <dbReference type="EMBL" id="CAI9599353.1"/>
    </source>
</evidence>
<feature type="non-terminal residue" evidence="2">
    <location>
        <position position="125"/>
    </location>
</feature>
<evidence type="ECO:0000313" key="3">
    <source>
        <dbReference type="Proteomes" id="UP001162483"/>
    </source>
</evidence>
<evidence type="ECO:0000256" key="1">
    <source>
        <dbReference type="SAM" id="Phobius"/>
    </source>
</evidence>
<gene>
    <name evidence="2" type="ORF">SPARVUS_LOCUS12577855</name>
</gene>
<dbReference type="EMBL" id="CATNWA010017288">
    <property type="protein sequence ID" value="CAI9599353.1"/>
    <property type="molecule type" value="Genomic_DNA"/>
</dbReference>
<organism evidence="2 3">
    <name type="scientific">Staurois parvus</name>
    <dbReference type="NCBI Taxonomy" id="386267"/>
    <lineage>
        <taxon>Eukaryota</taxon>
        <taxon>Metazoa</taxon>
        <taxon>Chordata</taxon>
        <taxon>Craniata</taxon>
        <taxon>Vertebrata</taxon>
        <taxon>Euteleostomi</taxon>
        <taxon>Amphibia</taxon>
        <taxon>Batrachia</taxon>
        <taxon>Anura</taxon>
        <taxon>Neobatrachia</taxon>
        <taxon>Ranoidea</taxon>
        <taxon>Ranidae</taxon>
        <taxon>Staurois</taxon>
    </lineage>
</organism>
<dbReference type="Proteomes" id="UP001162483">
    <property type="component" value="Unassembled WGS sequence"/>
</dbReference>
<sequence length="125" mass="14526">MFIQFQELPELWKISKTDFSVWVVTWLAVVILNVEVGLMVGVVFSMMTVVCRTQRTQCSVLGRAVNTEIYRPVDQNDKCYEIPGVKILSYNAPIYYGNRNIFKETMCQIVGLTQEKIRKREKVLK</sequence>
<proteinExistence type="predicted"/>
<reference evidence="2" key="1">
    <citation type="submission" date="2023-05" db="EMBL/GenBank/DDBJ databases">
        <authorList>
            <person name="Stuckert A."/>
        </authorList>
    </citation>
    <scope>NUCLEOTIDE SEQUENCE</scope>
</reference>